<dbReference type="InterPro" id="IPR036864">
    <property type="entry name" value="Zn2-C6_fun-type_DNA-bd_sf"/>
</dbReference>
<feature type="coiled-coil region" evidence="2">
    <location>
        <begin position="79"/>
        <end position="106"/>
    </location>
</feature>
<proteinExistence type="predicted"/>
<dbReference type="OrthoDB" id="426882at2759"/>
<feature type="region of interest" description="Disordered" evidence="3">
    <location>
        <begin position="707"/>
        <end position="732"/>
    </location>
</feature>
<dbReference type="GO" id="GO:0000981">
    <property type="term" value="F:DNA-binding transcription factor activity, RNA polymerase II-specific"/>
    <property type="evidence" value="ECO:0007669"/>
    <property type="project" value="InterPro"/>
</dbReference>
<keyword evidence="2" id="KW-0175">Coiled coil</keyword>
<feature type="compositionally biased region" description="Pro residues" evidence="3">
    <location>
        <begin position="15"/>
        <end position="26"/>
    </location>
</feature>
<dbReference type="Pfam" id="PF00172">
    <property type="entry name" value="Zn_clus"/>
    <property type="match status" value="1"/>
</dbReference>
<dbReference type="CDD" id="cd12148">
    <property type="entry name" value="fungal_TF_MHR"/>
    <property type="match status" value="1"/>
</dbReference>
<evidence type="ECO:0000313" key="5">
    <source>
        <dbReference type="EMBL" id="KAF2646732.1"/>
    </source>
</evidence>
<dbReference type="InterPro" id="IPR001138">
    <property type="entry name" value="Zn2Cys6_DnaBD"/>
</dbReference>
<dbReference type="InterPro" id="IPR053187">
    <property type="entry name" value="Notoamide_regulator"/>
</dbReference>
<dbReference type="Gene3D" id="4.10.240.10">
    <property type="entry name" value="Zn(2)-C6 fungal-type DNA-binding domain"/>
    <property type="match status" value="1"/>
</dbReference>
<dbReference type="SMART" id="SM00066">
    <property type="entry name" value="GAL4"/>
    <property type="match status" value="1"/>
</dbReference>
<dbReference type="GO" id="GO:0008270">
    <property type="term" value="F:zinc ion binding"/>
    <property type="evidence" value="ECO:0007669"/>
    <property type="project" value="InterPro"/>
</dbReference>
<dbReference type="Proteomes" id="UP000799753">
    <property type="component" value="Unassembled WGS sequence"/>
</dbReference>
<protein>
    <recommendedName>
        <fullName evidence="4">Zn(2)-C6 fungal-type domain-containing protein</fullName>
    </recommendedName>
</protein>
<feature type="compositionally biased region" description="Low complexity" evidence="3">
    <location>
        <begin position="709"/>
        <end position="720"/>
    </location>
</feature>
<dbReference type="SUPFAM" id="SSF57701">
    <property type="entry name" value="Zn2/Cys6 DNA-binding domain"/>
    <property type="match status" value="1"/>
</dbReference>
<organism evidence="5 6">
    <name type="scientific">Massarina eburnea CBS 473.64</name>
    <dbReference type="NCBI Taxonomy" id="1395130"/>
    <lineage>
        <taxon>Eukaryota</taxon>
        <taxon>Fungi</taxon>
        <taxon>Dikarya</taxon>
        <taxon>Ascomycota</taxon>
        <taxon>Pezizomycotina</taxon>
        <taxon>Dothideomycetes</taxon>
        <taxon>Pleosporomycetidae</taxon>
        <taxon>Pleosporales</taxon>
        <taxon>Massarineae</taxon>
        <taxon>Massarinaceae</taxon>
        <taxon>Massarina</taxon>
    </lineage>
</organism>
<dbReference type="CDD" id="cd00067">
    <property type="entry name" value="GAL4"/>
    <property type="match status" value="1"/>
</dbReference>
<dbReference type="EMBL" id="MU006776">
    <property type="protein sequence ID" value="KAF2646732.1"/>
    <property type="molecule type" value="Genomic_DNA"/>
</dbReference>
<dbReference type="PANTHER" id="PTHR47256:SF1">
    <property type="entry name" value="ZN(II)2CYS6 TRANSCRIPTION FACTOR (EUROFUNG)"/>
    <property type="match status" value="1"/>
</dbReference>
<evidence type="ECO:0000256" key="2">
    <source>
        <dbReference type="SAM" id="Coils"/>
    </source>
</evidence>
<keyword evidence="6" id="KW-1185">Reference proteome</keyword>
<feature type="region of interest" description="Disordered" evidence="3">
    <location>
        <begin position="1"/>
        <end position="32"/>
    </location>
</feature>
<name>A0A6A6SHA9_9PLEO</name>
<keyword evidence="1" id="KW-0539">Nucleus</keyword>
<evidence type="ECO:0000313" key="6">
    <source>
        <dbReference type="Proteomes" id="UP000799753"/>
    </source>
</evidence>
<sequence length="732" mass="82850">MANNLRPLQPAPMEDQPPPPPKPPGRPLAQKPKRTVTLGACVACRKRKSKCDGYRPVCTCCAQKDTHCVYELGPNEKPSQAMKRKNEEMQGELSNLRQLYDFLRLRPEQEAQEVLRRIRANPPDVAGSQRIQELAEFVRHGDTFTQLPSSFSSPRCQSEYTHHSLTLPPIRIALDSPNSDPNYTPFPPNLSMGSDGPTSQRRRHISDLDVSARSGSQSSSLLATSSLHHPSLHSSSDPRLASVKNWTSVTDDSHFLALLMSAWHTWEYSYYHFLDWELFLEDLSSGNKDFCSELLVNALLASACFQLPLVKDRSKPLGDNIMTQFYHEARRLWELDEGQDTLPRLQGALCLFMVLGKHGRDKIGNTFLFEACRIGRNLGLFRLPALSASARPPHLSSERWEKGRAITAWALFNFQLAMSFTYSFPTIISCQPPVAVPYEDTPDKEALFRHQCGRSVIILECSNILVDREEPLCDIPPKPEQIEILYLKLKTWYASRPPSLDPEQNPSPQNILASMQYFVSLIRLFQPFLNRESTIERIKTYRDQAHTHTGTALKELHRLIALHDKRHGWGNTIPLVLESLVVASFGSLEEVALQGHYQNLDDMNSPLQGLLICLRALSTIGTYLFFAQVLFRLLTQSCQKLCIPLPPEMTSALDHYQSEEWTENAASVVSSQYIADLRKTTSDMEHARMDAIIEQWKVMSIAERRSTLGSGSSPSQSQSQFEQNLRGRLIQE</sequence>
<gene>
    <name evidence="5" type="ORF">P280DRAFT_475571</name>
</gene>
<feature type="region of interest" description="Disordered" evidence="3">
    <location>
        <begin position="172"/>
        <end position="202"/>
    </location>
</feature>
<dbReference type="PANTHER" id="PTHR47256">
    <property type="entry name" value="ZN(II)2CYS6 TRANSCRIPTION FACTOR (EUROFUNG)-RELATED"/>
    <property type="match status" value="1"/>
</dbReference>
<dbReference type="PROSITE" id="PS50048">
    <property type="entry name" value="ZN2_CY6_FUNGAL_2"/>
    <property type="match status" value="1"/>
</dbReference>
<evidence type="ECO:0000256" key="1">
    <source>
        <dbReference type="ARBA" id="ARBA00023242"/>
    </source>
</evidence>
<evidence type="ECO:0000259" key="4">
    <source>
        <dbReference type="PROSITE" id="PS50048"/>
    </source>
</evidence>
<accession>A0A6A6SHA9</accession>
<dbReference type="PROSITE" id="PS00463">
    <property type="entry name" value="ZN2_CY6_FUNGAL_1"/>
    <property type="match status" value="1"/>
</dbReference>
<reference evidence="5" key="1">
    <citation type="journal article" date="2020" name="Stud. Mycol.">
        <title>101 Dothideomycetes genomes: a test case for predicting lifestyles and emergence of pathogens.</title>
        <authorList>
            <person name="Haridas S."/>
            <person name="Albert R."/>
            <person name="Binder M."/>
            <person name="Bloem J."/>
            <person name="Labutti K."/>
            <person name="Salamov A."/>
            <person name="Andreopoulos B."/>
            <person name="Baker S."/>
            <person name="Barry K."/>
            <person name="Bills G."/>
            <person name="Bluhm B."/>
            <person name="Cannon C."/>
            <person name="Castanera R."/>
            <person name="Culley D."/>
            <person name="Daum C."/>
            <person name="Ezra D."/>
            <person name="Gonzalez J."/>
            <person name="Henrissat B."/>
            <person name="Kuo A."/>
            <person name="Liang C."/>
            <person name="Lipzen A."/>
            <person name="Lutzoni F."/>
            <person name="Magnuson J."/>
            <person name="Mondo S."/>
            <person name="Nolan M."/>
            <person name="Ohm R."/>
            <person name="Pangilinan J."/>
            <person name="Park H.-J."/>
            <person name="Ramirez L."/>
            <person name="Alfaro M."/>
            <person name="Sun H."/>
            <person name="Tritt A."/>
            <person name="Yoshinaga Y."/>
            <person name="Zwiers L.-H."/>
            <person name="Turgeon B."/>
            <person name="Goodwin S."/>
            <person name="Spatafora J."/>
            <person name="Crous P."/>
            <person name="Grigoriev I."/>
        </authorList>
    </citation>
    <scope>NUCLEOTIDE SEQUENCE</scope>
    <source>
        <strain evidence="5">CBS 473.64</strain>
    </source>
</reference>
<feature type="domain" description="Zn(2)-C6 fungal-type" evidence="4">
    <location>
        <begin position="40"/>
        <end position="70"/>
    </location>
</feature>
<dbReference type="AlphaFoldDB" id="A0A6A6SHA9"/>
<evidence type="ECO:0000256" key="3">
    <source>
        <dbReference type="SAM" id="MobiDB-lite"/>
    </source>
</evidence>